<dbReference type="OrthoDB" id="9765204at2"/>
<reference evidence="1 2" key="1">
    <citation type="submission" date="2019-06" db="EMBL/GenBank/DDBJ databases">
        <title>Desulfobotulus mexicanus sp. nov., a novel sulfate-reducing bacterium isolated from the sediment of an alkaline crater lake in Mexico.</title>
        <authorList>
            <person name="Hirschler-Rea A."/>
        </authorList>
    </citation>
    <scope>NUCLEOTIDE SEQUENCE [LARGE SCALE GENOMIC DNA]</scope>
    <source>
        <strain evidence="1 2">PAR22N</strain>
    </source>
</reference>
<dbReference type="Proteomes" id="UP000321899">
    <property type="component" value="Unassembled WGS sequence"/>
</dbReference>
<keyword evidence="2" id="KW-1185">Reference proteome</keyword>
<sequence length="118" mass="13169">MYALSDFQDIIAGAVLADTGAKSTFPVEILIPYDKNRIPDGYSIEDLIILIYNYEQKQWESARSEIIHANNALMFQEHLISAYAVVIETDEADAFSKKLGNYKTDSSGCFLQNILSGP</sequence>
<protein>
    <submittedName>
        <fullName evidence="1">Uncharacterized protein</fullName>
    </submittedName>
</protein>
<evidence type="ECO:0000313" key="2">
    <source>
        <dbReference type="Proteomes" id="UP000321899"/>
    </source>
</evidence>
<name>A0A5S5MBU6_9BACT</name>
<dbReference type="RefSeq" id="WP_139451005.1">
    <property type="nucleotide sequence ID" value="NZ_VDMB01000057.1"/>
</dbReference>
<evidence type="ECO:0000313" key="1">
    <source>
        <dbReference type="EMBL" id="TYT73119.1"/>
    </source>
</evidence>
<comment type="caution">
    <text evidence="1">The sequence shown here is derived from an EMBL/GenBank/DDBJ whole genome shotgun (WGS) entry which is preliminary data.</text>
</comment>
<gene>
    <name evidence="1" type="ORF">FIM25_16800</name>
</gene>
<accession>A0A5S5MBU6</accession>
<proteinExistence type="predicted"/>
<dbReference type="AlphaFoldDB" id="A0A5S5MBU6"/>
<organism evidence="1 2">
    <name type="scientific">Desulfobotulus mexicanus</name>
    <dbReference type="NCBI Taxonomy" id="2586642"/>
    <lineage>
        <taxon>Bacteria</taxon>
        <taxon>Pseudomonadati</taxon>
        <taxon>Thermodesulfobacteriota</taxon>
        <taxon>Desulfobacteria</taxon>
        <taxon>Desulfobacterales</taxon>
        <taxon>Desulfobacteraceae</taxon>
        <taxon>Desulfobotulus</taxon>
    </lineage>
</organism>
<dbReference type="EMBL" id="VDMB01000057">
    <property type="protein sequence ID" value="TYT73119.1"/>
    <property type="molecule type" value="Genomic_DNA"/>
</dbReference>